<keyword evidence="1" id="KW-0812">Transmembrane</keyword>
<dbReference type="EMBL" id="CZVW01000007">
    <property type="protein sequence ID" value="CUT00520.1"/>
    <property type="molecule type" value="Genomic_DNA"/>
</dbReference>
<evidence type="ECO:0000259" key="2">
    <source>
        <dbReference type="Pfam" id="PF13490"/>
    </source>
</evidence>
<gene>
    <name evidence="3" type="ORF">JGI23_00878</name>
</gene>
<dbReference type="OrthoDB" id="9782842at2"/>
<dbReference type="Pfam" id="PF13490">
    <property type="entry name" value="zf-HC2"/>
    <property type="match status" value="1"/>
</dbReference>
<keyword evidence="4" id="KW-1185">Reference proteome</keyword>
<evidence type="ECO:0000313" key="4">
    <source>
        <dbReference type="Proteomes" id="UP000199197"/>
    </source>
</evidence>
<keyword evidence="1" id="KW-1133">Transmembrane helix</keyword>
<organism evidence="3 4">
    <name type="scientific">Candidatus Chryseopegocella kryptomonas</name>
    <dbReference type="NCBI Taxonomy" id="1633643"/>
    <lineage>
        <taxon>Bacteria</taxon>
        <taxon>Pseudomonadati</taxon>
        <taxon>Candidatus Kryptoniota</taxon>
        <taxon>Candidatus Chryseopegocella</taxon>
    </lineage>
</organism>
<reference evidence="4" key="1">
    <citation type="submission" date="2015-11" db="EMBL/GenBank/DDBJ databases">
        <authorList>
            <person name="Varghese N."/>
        </authorList>
    </citation>
    <scope>NUCLEOTIDE SEQUENCE [LARGE SCALE GENOMIC DNA]</scope>
    <source>
        <strain evidence="4">JGI-23</strain>
    </source>
</reference>
<proteinExistence type="predicted"/>
<name>A0A0P1MX50_9BACT</name>
<dbReference type="Proteomes" id="UP000199197">
    <property type="component" value="Unassembled WGS sequence"/>
</dbReference>
<keyword evidence="1" id="KW-0472">Membrane</keyword>
<feature type="domain" description="Putative zinc-finger" evidence="2">
    <location>
        <begin position="3"/>
        <end position="37"/>
    </location>
</feature>
<accession>A0A0P1MX50</accession>
<protein>
    <submittedName>
        <fullName evidence="3">Anti-sigma factor, TIGR02949 family</fullName>
    </submittedName>
</protein>
<evidence type="ECO:0000256" key="1">
    <source>
        <dbReference type="SAM" id="Phobius"/>
    </source>
</evidence>
<dbReference type="InterPro" id="IPR027383">
    <property type="entry name" value="Znf_put"/>
</dbReference>
<sequence>MDCRETREFMSALVDNQIDDETKRKVEEHIWRCATCRNEFELEKKTKQIIKSNIKLLPVPNELVTTILTQIKLLQNGYNPHLRAIEGTSTKPWFEFAFTFGIVVVVLTLAILLTSIYENKMAQKELVAREVSGLINYFDSVAKGMAKPEILSGDFNYLQNQLILKSSFQPIVPHIPEFKLVGASINTGHSPGDAQCVNLLYQKDDKIILFHQAPLHRASMHEDVKKRILKGEWIYDTIEDESFAIWGTKELICCVVSNLSRDELERVLKQSW</sequence>
<feature type="transmembrane region" description="Helical" evidence="1">
    <location>
        <begin position="96"/>
        <end position="117"/>
    </location>
</feature>
<dbReference type="RefSeq" id="WP_092349066.1">
    <property type="nucleotide sequence ID" value="NZ_CZVW01000007.1"/>
</dbReference>
<dbReference type="AlphaFoldDB" id="A0A0P1MX50"/>
<evidence type="ECO:0000313" key="3">
    <source>
        <dbReference type="EMBL" id="CUT00520.1"/>
    </source>
</evidence>